<dbReference type="AlphaFoldDB" id="A0A8H5Z7T6"/>
<comment type="caution">
    <text evidence="1">The sequence shown here is derived from an EMBL/GenBank/DDBJ whole genome shotgun (WGS) entry which is preliminary data.</text>
</comment>
<dbReference type="EMBL" id="WNKQ01000024">
    <property type="protein sequence ID" value="KAF5844360.1"/>
    <property type="molecule type" value="Genomic_DNA"/>
</dbReference>
<organism evidence="1 2">
    <name type="scientific">Cochliobolus sativus</name>
    <name type="common">Common root rot and spot blotch fungus</name>
    <name type="synonym">Bipolaris sorokiniana</name>
    <dbReference type="NCBI Taxonomy" id="45130"/>
    <lineage>
        <taxon>Eukaryota</taxon>
        <taxon>Fungi</taxon>
        <taxon>Dikarya</taxon>
        <taxon>Ascomycota</taxon>
        <taxon>Pezizomycotina</taxon>
        <taxon>Dothideomycetes</taxon>
        <taxon>Pleosporomycetidae</taxon>
        <taxon>Pleosporales</taxon>
        <taxon>Pleosporineae</taxon>
        <taxon>Pleosporaceae</taxon>
        <taxon>Bipolaris</taxon>
    </lineage>
</organism>
<accession>A0A8H5Z7T6</accession>
<protein>
    <submittedName>
        <fullName evidence="1">Uncharacterized protein</fullName>
    </submittedName>
</protein>
<proteinExistence type="predicted"/>
<name>A0A8H5Z7T6_COCSA</name>
<evidence type="ECO:0000313" key="1">
    <source>
        <dbReference type="EMBL" id="KAF5844360.1"/>
    </source>
</evidence>
<dbReference type="Proteomes" id="UP000624244">
    <property type="component" value="Unassembled WGS sequence"/>
</dbReference>
<sequence>MEIPREICQNYLTLLCRIHQKNAAKQLKQALHSLQTQNELVHHENDELRGNFTTKNNANLIESFSICSSTKSIIGLQWCGARDRKTEGEERADAAVYKKLVAAEAWEAREMTRMVRRQERAARAAQLAAAHVRKAQDRAAATAKKA</sequence>
<reference evidence="1" key="1">
    <citation type="submission" date="2019-11" db="EMBL/GenBank/DDBJ databases">
        <title>Bipolaris sorokiniana Genome sequencing.</title>
        <authorList>
            <person name="Wang H."/>
        </authorList>
    </citation>
    <scope>NUCLEOTIDE SEQUENCE</scope>
</reference>
<evidence type="ECO:0000313" key="2">
    <source>
        <dbReference type="Proteomes" id="UP000624244"/>
    </source>
</evidence>
<gene>
    <name evidence="1" type="ORF">GGP41_004497</name>
</gene>